<name>A0AA41T8S1_SCICA</name>
<dbReference type="InterPro" id="IPR011993">
    <property type="entry name" value="PH-like_dom_sf"/>
</dbReference>
<dbReference type="InterPro" id="IPR051832">
    <property type="entry name" value="mTOR-Rac_regulators"/>
</dbReference>
<dbReference type="Proteomes" id="UP001166674">
    <property type="component" value="Unassembled WGS sequence"/>
</dbReference>
<accession>A0AA41T8S1</accession>
<dbReference type="EMBL" id="JAATJV010430484">
    <property type="protein sequence ID" value="MBZ3889336.1"/>
    <property type="molecule type" value="Genomic_DNA"/>
</dbReference>
<reference evidence="1" key="1">
    <citation type="submission" date="2020-03" db="EMBL/GenBank/DDBJ databases">
        <title>Studies in the Genomics of Life Span.</title>
        <authorList>
            <person name="Glass D."/>
        </authorList>
    </citation>
    <scope>NUCLEOTIDE SEQUENCE</scope>
    <source>
        <strain evidence="1">SUZIE</strain>
        <tissue evidence="1">Muscle</tissue>
    </source>
</reference>
<dbReference type="AlphaFoldDB" id="A0AA41T8S1"/>
<dbReference type="GO" id="GO:0023051">
    <property type="term" value="P:regulation of signaling"/>
    <property type="evidence" value="ECO:0007669"/>
    <property type="project" value="TreeGrafter"/>
</dbReference>
<dbReference type="PANTHER" id="PTHR22829">
    <property type="entry name" value="DEP DOMAIN PROTEIN"/>
    <property type="match status" value="1"/>
</dbReference>
<organism evidence="1 2">
    <name type="scientific">Sciurus carolinensis</name>
    <name type="common">Eastern gray squirrel</name>
    <dbReference type="NCBI Taxonomy" id="30640"/>
    <lineage>
        <taxon>Eukaryota</taxon>
        <taxon>Metazoa</taxon>
        <taxon>Chordata</taxon>
        <taxon>Craniata</taxon>
        <taxon>Vertebrata</taxon>
        <taxon>Euteleostomi</taxon>
        <taxon>Mammalia</taxon>
        <taxon>Eutheria</taxon>
        <taxon>Euarchontoglires</taxon>
        <taxon>Glires</taxon>
        <taxon>Rodentia</taxon>
        <taxon>Sciuromorpha</taxon>
        <taxon>Sciuridae</taxon>
        <taxon>Sciurinae</taxon>
        <taxon>Sciurini</taxon>
        <taxon>Sciurus</taxon>
    </lineage>
</organism>
<sequence length="774" mass="87423">MLLSPSGDADFPVSFRVTGSKKSTKRTKSIDGSLYIFWSQINTEIMEVEVVEDGRANYHSNGYTVTNDCKIHNMTKNKLFMCMVKMLTRSALGPRILPQEEDYGLDIKENKAMVVKSVQRGSLTERAGLQEGRKMYSNKDLVLLWSFSVVESLLNQCFWYRHPLRLLVATKAKETIKVPDHSEVLCFQIWGATPPCVYTMGRDSEAVAAELSANQCILKVNCSSVASKAWPLLSLGPQLSLWEDGPVVKLIVDSMDLEPGVVYEYMSTMDDSAFMQNCMWLMAMSSAIVTTSHYDLRNICDIKMESIDQRIACYQQEWDLTWVAVVQAAFKQDALEPHLLCDLNFCPTNCHINLIEVSYPKTVPSILQHLIQVQVPPSLDLTLSKPSWKCLPVVNGVPQGQTLSDSSGPASGAIIQEDQGLSSLLKQEDHEVQDTYLQLFTKLDMTFKEMKHFVTQINSECNKNRDSVLSYTRVKSNSFYLGSDEMGSGDELPSDMCILWDKKDKLHGCLEHIFNQIILFRDTIKVLLKGPVMGRAFEETKHFPLEHSLQEFKQKEECMVCDWSLIQISIQEDPWNLPSSIKTLVDNIQRDVEDRNNQLLLALLKCADRNNQLLLALLKCAALENVEGPPPPGRQAAEDFQQEINAQSLENIQQYYHKLRTFYLERSNLPMDTSTTAMKTDQLIHPINALDELCCLVKSFVHPKPGTSRSLGSDLVPISSVLCYHLRSCQITMCSMGMQRSTLSMPLEQAAIQACSRRMLPRCTMQAMTSCKSM</sequence>
<dbReference type="InterPro" id="IPR036034">
    <property type="entry name" value="PDZ_sf"/>
</dbReference>
<dbReference type="GO" id="GO:0005886">
    <property type="term" value="C:plasma membrane"/>
    <property type="evidence" value="ECO:0007669"/>
    <property type="project" value="TreeGrafter"/>
</dbReference>
<dbReference type="GO" id="GO:0005085">
    <property type="term" value="F:guanyl-nucleotide exchange factor activity"/>
    <property type="evidence" value="ECO:0007669"/>
    <property type="project" value="TreeGrafter"/>
</dbReference>
<evidence type="ECO:0000313" key="1">
    <source>
        <dbReference type="EMBL" id="MBZ3889336.1"/>
    </source>
</evidence>
<keyword evidence="2" id="KW-1185">Reference proteome</keyword>
<dbReference type="Gene3D" id="2.30.29.30">
    <property type="entry name" value="Pleckstrin-homology domain (PH domain)/Phosphotyrosine-binding domain (PTB)"/>
    <property type="match status" value="1"/>
</dbReference>
<dbReference type="PANTHER" id="PTHR22829:SF6">
    <property type="entry name" value="PHOSPHATIDYLINOSITOL 3,4,5-TRISPHOSPHATE-DEPENDENT RAC EXCHANGER 1 PROTEIN"/>
    <property type="match status" value="1"/>
</dbReference>
<dbReference type="Gene3D" id="2.30.42.10">
    <property type="match status" value="1"/>
</dbReference>
<protein>
    <submittedName>
        <fullName evidence="1">Phosphatidylinositol 3,4,5-trisphosphate-dependent Rac exchanger 1 protein</fullName>
    </submittedName>
</protein>
<dbReference type="GO" id="GO:0005096">
    <property type="term" value="F:GTPase activator activity"/>
    <property type="evidence" value="ECO:0007669"/>
    <property type="project" value="TreeGrafter"/>
</dbReference>
<evidence type="ECO:0000313" key="2">
    <source>
        <dbReference type="Proteomes" id="UP001166674"/>
    </source>
</evidence>
<gene>
    <name evidence="1" type="ORF">SUZIE_202455</name>
</gene>
<proteinExistence type="predicted"/>
<dbReference type="GO" id="GO:0007186">
    <property type="term" value="P:G protein-coupled receptor signaling pathway"/>
    <property type="evidence" value="ECO:0007669"/>
    <property type="project" value="TreeGrafter"/>
</dbReference>
<comment type="caution">
    <text evidence="1">The sequence shown here is derived from an EMBL/GenBank/DDBJ whole genome shotgun (WGS) entry which is preliminary data.</text>
</comment>